<gene>
    <name evidence="1" type="ORF">H8S00_12240</name>
</gene>
<dbReference type="RefSeq" id="WP_118589058.1">
    <property type="nucleotide sequence ID" value="NZ_JACOOZ010000010.1"/>
</dbReference>
<reference evidence="1 2" key="1">
    <citation type="submission" date="2020-08" db="EMBL/GenBank/DDBJ databases">
        <title>Genome public.</title>
        <authorList>
            <person name="Liu C."/>
            <person name="Sun Q."/>
        </authorList>
    </citation>
    <scope>NUCLEOTIDE SEQUENCE [LARGE SCALE GENOMIC DNA]</scope>
    <source>
        <strain evidence="1 2">BX4</strain>
    </source>
</reference>
<dbReference type="Proteomes" id="UP000597877">
    <property type="component" value="Unassembled WGS sequence"/>
</dbReference>
<organism evidence="1 2">
    <name type="scientific">Eubacterium segne</name>
    <dbReference type="NCBI Taxonomy" id="2763045"/>
    <lineage>
        <taxon>Bacteria</taxon>
        <taxon>Bacillati</taxon>
        <taxon>Bacillota</taxon>
        <taxon>Clostridia</taxon>
        <taxon>Eubacteriales</taxon>
        <taxon>Eubacteriaceae</taxon>
        <taxon>Eubacterium</taxon>
    </lineage>
</organism>
<accession>A0ABR7F555</accession>
<keyword evidence="2" id="KW-1185">Reference proteome</keyword>
<comment type="caution">
    <text evidence="1">The sequence shown here is derived from an EMBL/GenBank/DDBJ whole genome shotgun (WGS) entry which is preliminary data.</text>
</comment>
<protein>
    <submittedName>
        <fullName evidence="1">Uncharacterized protein</fullName>
    </submittedName>
</protein>
<sequence>MENRLFLLYFPGYYDGDEIIGIYDDISKLKASYERVISNPADEYGFQQYDFYLNNPCTKLTIEEFNQDNEIFVEVEPELLWAEFDKESVYGKGPFFLLVTADEWNHDADEWLGIYVSKKTAREAYDRAVAWWNEEQKRVSVSTSQRVAIFEYIAMDDRFREVERKELD</sequence>
<evidence type="ECO:0000313" key="1">
    <source>
        <dbReference type="EMBL" id="MBC5668739.1"/>
    </source>
</evidence>
<dbReference type="EMBL" id="JACOOZ010000010">
    <property type="protein sequence ID" value="MBC5668739.1"/>
    <property type="molecule type" value="Genomic_DNA"/>
</dbReference>
<proteinExistence type="predicted"/>
<evidence type="ECO:0000313" key="2">
    <source>
        <dbReference type="Proteomes" id="UP000597877"/>
    </source>
</evidence>
<name>A0ABR7F555_9FIRM</name>